<organism evidence="1 2">
    <name type="scientific">Flavobacterium davisii</name>
    <dbReference type="NCBI Taxonomy" id="2906077"/>
    <lineage>
        <taxon>Bacteria</taxon>
        <taxon>Pseudomonadati</taxon>
        <taxon>Bacteroidota</taxon>
        <taxon>Flavobacteriia</taxon>
        <taxon>Flavobacteriales</taxon>
        <taxon>Flavobacteriaceae</taxon>
        <taxon>Flavobacterium</taxon>
    </lineage>
</organism>
<evidence type="ECO:0000313" key="1">
    <source>
        <dbReference type="EMBL" id="OWP83437.1"/>
    </source>
</evidence>
<name>A0A246GH30_9FLAO</name>
<accession>A0A246GH30</accession>
<reference evidence="1 2" key="1">
    <citation type="journal article" date="2017" name="Infect. Genet. Evol.">
        <title>Comparative genome analysis of fish pathogen Flavobacterium columnare reveals extensive sequence diversity within the species.</title>
        <authorList>
            <person name="Kayansamruaj P."/>
            <person name="Dong H.T."/>
            <person name="Hirono I."/>
            <person name="Kondo H."/>
            <person name="Senapin S."/>
            <person name="Rodkhum C."/>
        </authorList>
    </citation>
    <scope>NUCLEOTIDE SEQUENCE [LARGE SCALE GENOMIC DNA]</scope>
    <source>
        <strain evidence="1 2">1215</strain>
    </source>
</reference>
<evidence type="ECO:0000313" key="2">
    <source>
        <dbReference type="Proteomes" id="UP000197768"/>
    </source>
</evidence>
<dbReference type="SUPFAM" id="SSF56935">
    <property type="entry name" value="Porins"/>
    <property type="match status" value="1"/>
</dbReference>
<evidence type="ECO:0008006" key="3">
    <source>
        <dbReference type="Google" id="ProtNLM"/>
    </source>
</evidence>
<dbReference type="AlphaFoldDB" id="A0A246GH30"/>
<sequence length="564" mass="63402">MKYMKNYCFFLVIFLLGITTGKGQEVDIENFKKINFKVTGGINANSVFFATNGSNNRLPFTYLLSGNMSVSAFSFSMPLSYTLTNQGNNLGYTVPFNFNRLSLMPKYKWVKAYIGDVSMNFSPYTLSGHPFRGGGLELSPKGRFKFAMMGGQLIKAIESNESATKVPVFQRMGYGMKIGYTQSKYRLEWIGFYAKDNLNSIHENFDSKQVSPKENLVSSLNFSSSLVQNLDFTIEYAVSLLSEDLRSKILNESDFISTKLSIRENTSVLKAVKANINYTIQKTKLGIAYERVDPNYKTLGALFFSNDLENISMNLSRAFLSEKLQMNSSIGFQRDDLAGQKKQNTKRLVGSLNASFQANSKLNFTGSYSNFTTYTNRNLSQFDYINNPNLTPADTLNFRQLSQNATLGMNYTFGKKKNHNLNFNYNISGQANEQGGIIRKGQTSQVQNYNLTHTLQFVPIKMALNTSFNYTSNTVSSMSSHAQGGAISLSKKLMKDKMNSNLGLLYNSNITGSQHNSVLGLKLMTNYTAFKKHIFSLGAIQMFKNSSQQNLNELTVNFNYGYNF</sequence>
<gene>
    <name evidence="1" type="ORF">BWK59_10485</name>
</gene>
<dbReference type="EMBL" id="MTCZ01000114">
    <property type="protein sequence ID" value="OWP83437.1"/>
    <property type="molecule type" value="Genomic_DNA"/>
</dbReference>
<comment type="caution">
    <text evidence="1">The sequence shown here is derived from an EMBL/GenBank/DDBJ whole genome shotgun (WGS) entry which is preliminary data.</text>
</comment>
<proteinExistence type="predicted"/>
<protein>
    <recommendedName>
        <fullName evidence="3">Outer membrane protein beta-barrel domain-containing protein</fullName>
    </recommendedName>
</protein>
<dbReference type="Proteomes" id="UP000197768">
    <property type="component" value="Unassembled WGS sequence"/>
</dbReference>